<protein>
    <submittedName>
        <fullName evidence="2">5 protein</fullName>
    </submittedName>
</protein>
<dbReference type="EMBL" id="KM213865">
    <property type="protein sequence ID" value="AJP67519.1"/>
    <property type="molecule type" value="Viral_cRNA"/>
</dbReference>
<feature type="transmembrane region" description="Helical" evidence="1">
    <location>
        <begin position="20"/>
        <end position="39"/>
    </location>
</feature>
<dbReference type="GeneID" id="26122899"/>
<organism evidence="2 3">
    <name type="scientific">Cytorhabdovirus hordei</name>
    <dbReference type="NCBI Taxonomy" id="1985699"/>
    <lineage>
        <taxon>Viruses</taxon>
        <taxon>Riboviria</taxon>
        <taxon>Orthornavirae</taxon>
        <taxon>Negarnaviricota</taxon>
        <taxon>Haploviricotina</taxon>
        <taxon>Monjiviricetes</taxon>
        <taxon>Mononegavirales</taxon>
        <taxon>Rhabdoviridae</taxon>
        <taxon>Betarhabdovirinae</taxon>
        <taxon>Betacytorhabdovirus</taxon>
        <taxon>Betacytorhabdovirus hordei</taxon>
    </lineage>
</organism>
<reference evidence="2 3" key="1">
    <citation type="journal article" date="2015" name="Virology">
        <title>Characterization of the complete genome of Barley yellow striate mosaic virus reveals a nested gene encoding a small hydrophobic protein.</title>
        <authorList>
            <person name="Yan T."/>
            <person name="Zhu J.R."/>
            <person name="Di D."/>
            <person name="Gao Q."/>
            <person name="Zhang Y."/>
            <person name="Zhang A."/>
            <person name="Yan C."/>
            <person name="Miao H."/>
            <person name="Wang X.B."/>
        </authorList>
    </citation>
    <scope>NUCLEOTIDE SEQUENCE [LARGE SCALE GENOMIC DNA]</scope>
    <source>
        <strain evidence="2">Hebei</strain>
    </source>
</reference>
<evidence type="ECO:0000313" key="2">
    <source>
        <dbReference type="EMBL" id="AJP67519.1"/>
    </source>
</evidence>
<keyword evidence="1" id="KW-0812">Transmembrane</keyword>
<keyword evidence="1" id="KW-0472">Membrane</keyword>
<evidence type="ECO:0000256" key="1">
    <source>
        <dbReference type="SAM" id="Phobius"/>
    </source>
</evidence>
<dbReference type="RefSeq" id="YP_009177226.1">
    <property type="nucleotide sequence ID" value="NC_028244.1"/>
</dbReference>
<sequence>MWNSLWLYLVDGLSQERTSSFWATLPFSVQLILAIMILTSLCRLKVYQLKYFAIISAFQLLAALTSLFRELMYATGHST</sequence>
<feature type="transmembrane region" description="Helical" evidence="1">
    <location>
        <begin position="51"/>
        <end position="68"/>
    </location>
</feature>
<name>A0A0C5KQX0_9RHAB</name>
<evidence type="ECO:0000313" key="3">
    <source>
        <dbReference type="Proteomes" id="UP000164342"/>
    </source>
</evidence>
<dbReference type="KEGG" id="vg:26122899"/>
<keyword evidence="3" id="KW-1185">Reference proteome</keyword>
<keyword evidence="1" id="KW-1133">Transmembrane helix</keyword>
<dbReference type="Proteomes" id="UP000164342">
    <property type="component" value="Segment"/>
</dbReference>
<proteinExistence type="predicted"/>
<accession>A0A0C5KQX0</accession>